<keyword evidence="3" id="KW-0436">Ligase</keyword>
<keyword evidence="4" id="KW-1185">Reference proteome</keyword>
<feature type="non-terminal residue" evidence="3">
    <location>
        <position position="1"/>
    </location>
</feature>
<dbReference type="PANTHER" id="PTHR43272">
    <property type="entry name" value="LONG-CHAIN-FATTY-ACID--COA LIGASE"/>
    <property type="match status" value="1"/>
</dbReference>
<dbReference type="Proteomes" id="UP001596328">
    <property type="component" value="Unassembled WGS sequence"/>
</dbReference>
<evidence type="ECO:0000256" key="2">
    <source>
        <dbReference type="ARBA" id="ARBA00022840"/>
    </source>
</evidence>
<accession>A0ABD5S6E1</accession>
<organism evidence="3 4">
    <name type="scientific">Halobium palmae</name>
    <dbReference type="NCBI Taxonomy" id="1776492"/>
    <lineage>
        <taxon>Archaea</taxon>
        <taxon>Methanobacteriati</taxon>
        <taxon>Methanobacteriota</taxon>
        <taxon>Stenosarchaea group</taxon>
        <taxon>Halobacteria</taxon>
        <taxon>Halobacteriales</taxon>
        <taxon>Haloferacaceae</taxon>
        <taxon>Halobium</taxon>
    </lineage>
</organism>
<dbReference type="InterPro" id="IPR042099">
    <property type="entry name" value="ANL_N_sf"/>
</dbReference>
<dbReference type="GO" id="GO:0005524">
    <property type="term" value="F:ATP binding"/>
    <property type="evidence" value="ECO:0007669"/>
    <property type="project" value="UniProtKB-KW"/>
</dbReference>
<evidence type="ECO:0000313" key="3">
    <source>
        <dbReference type="EMBL" id="MFC6726577.1"/>
    </source>
</evidence>
<dbReference type="PANTHER" id="PTHR43272:SF33">
    <property type="entry name" value="AMP-BINDING DOMAIN-CONTAINING PROTEIN-RELATED"/>
    <property type="match status" value="1"/>
</dbReference>
<protein>
    <submittedName>
        <fullName evidence="3">Long-chain fatty acid--CoA ligase</fullName>
    </submittedName>
</protein>
<dbReference type="Gene3D" id="3.40.50.12780">
    <property type="entry name" value="N-terminal domain of ligase-like"/>
    <property type="match status" value="1"/>
</dbReference>
<dbReference type="Pfam" id="PF23562">
    <property type="entry name" value="AMP-binding_C_3"/>
    <property type="match status" value="1"/>
</dbReference>
<evidence type="ECO:0000313" key="4">
    <source>
        <dbReference type="Proteomes" id="UP001596328"/>
    </source>
</evidence>
<dbReference type="EMBL" id="JBHSWU010001229">
    <property type="protein sequence ID" value="MFC6726577.1"/>
    <property type="molecule type" value="Genomic_DNA"/>
</dbReference>
<gene>
    <name evidence="3" type="ORF">ACFQE1_19850</name>
</gene>
<keyword evidence="2" id="KW-0067">ATP-binding</keyword>
<comment type="caution">
    <text evidence="3">The sequence shown here is derived from an EMBL/GenBank/DDBJ whole genome shotgun (WGS) entry which is preliminary data.</text>
</comment>
<proteinExistence type="predicted"/>
<name>A0ABD5S6E1_9EURY</name>
<keyword evidence="1" id="KW-0547">Nucleotide-binding</keyword>
<dbReference type="AlphaFoldDB" id="A0ABD5S6E1"/>
<evidence type="ECO:0000256" key="1">
    <source>
        <dbReference type="ARBA" id="ARBA00022741"/>
    </source>
</evidence>
<reference evidence="3 4" key="1">
    <citation type="journal article" date="2019" name="Int. J. Syst. Evol. Microbiol.">
        <title>The Global Catalogue of Microorganisms (GCM) 10K type strain sequencing project: providing services to taxonomists for standard genome sequencing and annotation.</title>
        <authorList>
            <consortium name="The Broad Institute Genomics Platform"/>
            <consortium name="The Broad Institute Genome Sequencing Center for Infectious Disease"/>
            <person name="Wu L."/>
            <person name="Ma J."/>
        </authorList>
    </citation>
    <scope>NUCLEOTIDE SEQUENCE [LARGE SCALE GENOMIC DNA]</scope>
    <source>
        <strain evidence="3 4">NBRC 111368</strain>
    </source>
</reference>
<sequence>KFGGDVGELLVRGPNVAEGYWNRPAETEASFDDDGWFRTGDVVEIRPDGYVAFRERAKQILVLSTGKNVAPGPVEDAFAAGALVEQAMVLGDGQKFVSALIVPNFEGVREWAAREGVDLPDDPKAICRNDRVRDRIDEEVERVNEGFESHERIKKYRLVPEDFTEDNDLLTPTMKKKRRNILDRYADEVNMLYDGRGENEDDEREATL</sequence>
<dbReference type="GO" id="GO:0016874">
    <property type="term" value="F:ligase activity"/>
    <property type="evidence" value="ECO:0007669"/>
    <property type="project" value="UniProtKB-KW"/>
</dbReference>
<dbReference type="SUPFAM" id="SSF56801">
    <property type="entry name" value="Acetyl-CoA synthetase-like"/>
    <property type="match status" value="1"/>
</dbReference>